<dbReference type="STRING" id="224129.A0A1W4W923"/>
<proteinExistence type="predicted"/>
<feature type="coiled-coil region" evidence="1">
    <location>
        <begin position="688"/>
        <end position="810"/>
    </location>
</feature>
<keyword evidence="1" id="KW-0175">Coiled coil</keyword>
<name>A0A1W4W923_AGRPL</name>
<dbReference type="Proteomes" id="UP000192223">
    <property type="component" value="Unplaced"/>
</dbReference>
<accession>A0A1W4W923</accession>
<feature type="region of interest" description="Disordered" evidence="2">
    <location>
        <begin position="428"/>
        <end position="494"/>
    </location>
</feature>
<dbReference type="InterPro" id="IPR052223">
    <property type="entry name" value="Actin_Cytoskeleton_Reg"/>
</dbReference>
<feature type="domain" description="PH" evidence="3">
    <location>
        <begin position="40"/>
        <end position="146"/>
    </location>
</feature>
<dbReference type="RefSeq" id="XP_018320496.1">
    <property type="nucleotide sequence ID" value="XM_018464994.2"/>
</dbReference>
<feature type="region of interest" description="Disordered" evidence="2">
    <location>
        <begin position="151"/>
        <end position="220"/>
    </location>
</feature>
<evidence type="ECO:0000313" key="5">
    <source>
        <dbReference type="RefSeq" id="XP_018320496.1"/>
    </source>
</evidence>
<dbReference type="Pfam" id="PF00169">
    <property type="entry name" value="PH"/>
    <property type="match status" value="2"/>
</dbReference>
<keyword evidence="4" id="KW-1185">Reference proteome</keyword>
<dbReference type="InterPro" id="IPR011993">
    <property type="entry name" value="PH-like_dom_sf"/>
</dbReference>
<evidence type="ECO:0000256" key="2">
    <source>
        <dbReference type="SAM" id="MobiDB-lite"/>
    </source>
</evidence>
<dbReference type="KEGG" id="apln:108733712"/>
<dbReference type="InterPro" id="IPR001849">
    <property type="entry name" value="PH_domain"/>
</dbReference>
<dbReference type="PROSITE" id="PS50003">
    <property type="entry name" value="PH_DOMAIN"/>
    <property type="match status" value="2"/>
</dbReference>
<evidence type="ECO:0000256" key="1">
    <source>
        <dbReference type="SAM" id="Coils"/>
    </source>
</evidence>
<feature type="coiled-coil region" evidence="1">
    <location>
        <begin position="1477"/>
        <end position="1523"/>
    </location>
</feature>
<evidence type="ECO:0000259" key="3">
    <source>
        <dbReference type="PROSITE" id="PS50003"/>
    </source>
</evidence>
<dbReference type="SUPFAM" id="SSF50729">
    <property type="entry name" value="PH domain-like"/>
    <property type="match status" value="2"/>
</dbReference>
<dbReference type="CTD" id="34850"/>
<dbReference type="GO" id="GO:0051015">
    <property type="term" value="F:actin filament binding"/>
    <property type="evidence" value="ECO:0007669"/>
    <property type="project" value="TreeGrafter"/>
</dbReference>
<feature type="compositionally biased region" description="Basic and acidic residues" evidence="2">
    <location>
        <begin position="434"/>
        <end position="448"/>
    </location>
</feature>
<dbReference type="GeneID" id="108733712"/>
<sequence>MSQCRKFAPNIFNKTKCTNCFRQKEEHSTEALECNRASRKITRSGYLFVAPDWDFSVPLNRTKRWQRRWFVLYDDGELSYSVDEHPDTVPQGRVDMCRVMEVTGAEQVTGHPHSLALTCPDRVTFIKAASREDARAWAELLAVFPRSHKRHATFPGGRASPSLPQLGRSSSPQPGRPRHLSCASARTTTFLTPPLKEEKEEKSEVTSGERKQKKAKASLSMPLPVNTEKISLLTKSEYIVSSGSPPTHDKHQTEEKTLAKQDWQNERLRDIANALTERRTPEANLAPLPAEGLLHLKKGWLWLHSEDGGNSQKRWWVLCGPTLTAFKDQNESTTPEVQIELNVITGFKEVATETRYGFQIEWNGNILLVSAATSNIRSNWLQSLKKAVDSVSIVSSDVPDGKMNFTSSIPAALESPLTPNIQSPLRSILLSSDEEYRTASEGGRRGSEDWGEGPPSPPLTRSSLSRVKERTRSRPRLPRAQSRQSTVDSVSTDELDSAKDVINLELRNSLNRQGAEMDDLKKQLNEATEEVRNLENQLERLKKVHSECLTREKQTHDLLLMFEKTEQELYQRIKQVEEEHCKEQESLEQRLSEAKEAAQYAEDKCSSLTTDLKNKQYLVRTLQDELENLNERLLKNHEENSSLSKRLQHFEVGKTERISRANSLTDLTCINLDINLESLDQNDLIEQYLDLKSRFEKAVAEIKALKRELREANTKYDDIEFQNVNLRKSLENAQKEAESNAVFMAMRVQDLTNKLLAAEKQARTLKTKLQDSREKRRSLSLKGKETLNTNKEVEEKLDELEAKVLTLERIRTKRKHKREVSSERASPIDDRALRRLRRKSLDSSIAAESLRAIMVANNLESKIGDNIGTQMSNPPNYNIKSLDDTKTFETKINIARTKLYDCINQVLVLKGSGKKRASSPSKDRLSVLEAGLNDLKNVLEAFANVSESNTEESVIVSSATSIVQQFEEILRTKLIGLSKQKRKLEKMGQLNNHTRLELLAEKIVFENILIARIQEAFEVKPSSDISCDRLLVKEAIETSHLFTALNSKLNGVSNERYPACKTGVEYLSKILAKRLLLVSENFQSTLSTHQRFKPLANSLKTEHKLLNFEVERYKKAKLSQLADALAAQAVNLSTDASCELPVLDINDLEEIRTKAKEISSNELIEAEINHVLMRSAQIYESTLASDNAFFFSFYASERAALELWNDAVEQYLRTEMQQNVQDLCEQFRDSCMRLQQTEVSKQDLERMSSEANVLLVEFADVIAHKALVDARIAVLTGEFGSRSNSEYTTEYYCATNLLKLDELLDSLSSLDLVQINQNVEAEFKCMLSNAGEKCRDTIGGYDLDSVNSVLSELANEVDRLNGCVGNVQERENLNGNNLPCANWMEVCERCHRLKKQLIGIRKCVEGKEWNRNSKKLDTNEDCFGSRVNMEYITQTETIRSSFRRALAACDNVQHQVELQQLQTLCERALHVLEQWHRQAVNNIREEHDRELAVLRQDKEQALAEETQATLAALDAMRKAHEAEVQREVAKFKQTFSREQQRELLDLTERLSVKCLETAALEEQLGCATKQLAQAHQHILQLKRNPQLSSLQNMDKFFYPPPMTDNSTA</sequence>
<dbReference type="Gene3D" id="2.30.29.30">
    <property type="entry name" value="Pleckstrin-homology domain (PH domain)/Phosphotyrosine-binding domain (PTB)"/>
    <property type="match status" value="2"/>
</dbReference>
<feature type="compositionally biased region" description="Polar residues" evidence="2">
    <location>
        <begin position="481"/>
        <end position="492"/>
    </location>
</feature>
<reference evidence="5" key="1">
    <citation type="submission" date="2025-08" db="UniProtKB">
        <authorList>
            <consortium name="RefSeq"/>
        </authorList>
    </citation>
    <scope>IDENTIFICATION</scope>
    <source>
        <tissue evidence="5">Entire body</tissue>
    </source>
</reference>
<dbReference type="PANTHER" id="PTHR17271:SF1">
    <property type="entry name" value="PROTEIN OUTSPREAD"/>
    <property type="match status" value="1"/>
</dbReference>
<evidence type="ECO:0000313" key="4">
    <source>
        <dbReference type="Proteomes" id="UP000192223"/>
    </source>
</evidence>
<protein>
    <submittedName>
        <fullName evidence="5">Protein outspread isoform X1</fullName>
    </submittedName>
</protein>
<dbReference type="CDD" id="cd01236">
    <property type="entry name" value="PH_RIP"/>
    <property type="match status" value="1"/>
</dbReference>
<gene>
    <name evidence="5" type="primary">LOC108733712</name>
</gene>
<dbReference type="GO" id="GO:0015629">
    <property type="term" value="C:actin cytoskeleton"/>
    <property type="evidence" value="ECO:0007669"/>
    <property type="project" value="TreeGrafter"/>
</dbReference>
<feature type="compositionally biased region" description="Basic and acidic residues" evidence="2">
    <location>
        <begin position="195"/>
        <end position="210"/>
    </location>
</feature>
<feature type="coiled-coil region" evidence="1">
    <location>
        <begin position="503"/>
        <end position="646"/>
    </location>
</feature>
<dbReference type="FunCoup" id="A0A1W4W923">
    <property type="interactions" value="309"/>
</dbReference>
<dbReference type="SMART" id="SM00233">
    <property type="entry name" value="PH"/>
    <property type="match status" value="2"/>
</dbReference>
<organism evidence="4 5">
    <name type="scientific">Agrilus planipennis</name>
    <name type="common">Emerald ash borer</name>
    <name type="synonym">Agrilus marcopoli</name>
    <dbReference type="NCBI Taxonomy" id="224129"/>
    <lineage>
        <taxon>Eukaryota</taxon>
        <taxon>Metazoa</taxon>
        <taxon>Ecdysozoa</taxon>
        <taxon>Arthropoda</taxon>
        <taxon>Hexapoda</taxon>
        <taxon>Insecta</taxon>
        <taxon>Pterygota</taxon>
        <taxon>Neoptera</taxon>
        <taxon>Endopterygota</taxon>
        <taxon>Coleoptera</taxon>
        <taxon>Polyphaga</taxon>
        <taxon>Elateriformia</taxon>
        <taxon>Buprestoidea</taxon>
        <taxon>Buprestidae</taxon>
        <taxon>Agrilinae</taxon>
        <taxon>Agrilus</taxon>
    </lineage>
</organism>
<dbReference type="OrthoDB" id="9942268at2759"/>
<dbReference type="InParanoid" id="A0A1W4W923"/>
<dbReference type="PANTHER" id="PTHR17271">
    <property type="entry name" value="PLECKSTRIN HOMOLOGY PH DOMAIN-CONTAINING PROTEIN"/>
    <property type="match status" value="1"/>
</dbReference>
<feature type="domain" description="PH" evidence="3">
    <location>
        <begin position="294"/>
        <end position="389"/>
    </location>
</feature>